<keyword evidence="1" id="KW-0732">Signal</keyword>
<reference evidence="2 3" key="1">
    <citation type="journal article" date="2018" name="Sci. Rep.">
        <title>Genomic signatures of local adaptation to the degree of environmental predictability in rotifers.</title>
        <authorList>
            <person name="Franch-Gras L."/>
            <person name="Hahn C."/>
            <person name="Garcia-Roger E.M."/>
            <person name="Carmona M.J."/>
            <person name="Serra M."/>
            <person name="Gomez A."/>
        </authorList>
    </citation>
    <scope>NUCLEOTIDE SEQUENCE [LARGE SCALE GENOMIC DNA]</scope>
    <source>
        <strain evidence="2">HYR1</strain>
    </source>
</reference>
<sequence>MIKVLLFFYIINFAKANLECFSHDDPHMKTFDGMLYEFQYPGDQFILYDDFSGTRVTASYQSCNYNKAFCNCAFYFKKGNRLVFVDFCSNSEPLSKLIYGVSVDNDSIGVHGIKEMPPCQTISPLQENNESAWRNVTTFMDTFKCARIQGSNYYDTYVIRTVERYFSESVKVKFQINKLSMPTLKISPSQSSYQNTGGICGMWDNNKNQELYVLDKNGIIQFTSDVTLARDFWKLHSRYNKDVKIEKRCPECNLMAERAIYCPCDEFDMFDTTNYNIEYPNRTTYCKVPMFDCIKKYLSIFLGLPFQHKKITIQHNFKTLSTK</sequence>
<dbReference type="OrthoDB" id="6080050at2759"/>
<protein>
    <submittedName>
        <fullName evidence="2">von Willebrand factor D and EGF domain-containing-like</fullName>
    </submittedName>
</protein>
<organism evidence="2 3">
    <name type="scientific">Brachionus plicatilis</name>
    <name type="common">Marine rotifer</name>
    <name type="synonym">Brachionus muelleri</name>
    <dbReference type="NCBI Taxonomy" id="10195"/>
    <lineage>
        <taxon>Eukaryota</taxon>
        <taxon>Metazoa</taxon>
        <taxon>Spiralia</taxon>
        <taxon>Gnathifera</taxon>
        <taxon>Rotifera</taxon>
        <taxon>Eurotatoria</taxon>
        <taxon>Monogononta</taxon>
        <taxon>Pseudotrocha</taxon>
        <taxon>Ploima</taxon>
        <taxon>Brachionidae</taxon>
        <taxon>Brachionus</taxon>
    </lineage>
</organism>
<dbReference type="EMBL" id="REGN01003181">
    <property type="protein sequence ID" value="RNA24022.1"/>
    <property type="molecule type" value="Genomic_DNA"/>
</dbReference>
<evidence type="ECO:0000313" key="3">
    <source>
        <dbReference type="Proteomes" id="UP000276133"/>
    </source>
</evidence>
<dbReference type="AlphaFoldDB" id="A0A3M7RKE1"/>
<proteinExistence type="predicted"/>
<gene>
    <name evidence="2" type="ORF">BpHYR1_001160</name>
</gene>
<keyword evidence="3" id="KW-1185">Reference proteome</keyword>
<dbReference type="Proteomes" id="UP000276133">
    <property type="component" value="Unassembled WGS sequence"/>
</dbReference>
<dbReference type="STRING" id="10195.A0A3M7RKE1"/>
<evidence type="ECO:0000256" key="1">
    <source>
        <dbReference type="SAM" id="SignalP"/>
    </source>
</evidence>
<evidence type="ECO:0000313" key="2">
    <source>
        <dbReference type="EMBL" id="RNA24022.1"/>
    </source>
</evidence>
<comment type="caution">
    <text evidence="2">The sequence shown here is derived from an EMBL/GenBank/DDBJ whole genome shotgun (WGS) entry which is preliminary data.</text>
</comment>
<feature type="signal peptide" evidence="1">
    <location>
        <begin position="1"/>
        <end position="16"/>
    </location>
</feature>
<feature type="chain" id="PRO_5017958159" evidence="1">
    <location>
        <begin position="17"/>
        <end position="323"/>
    </location>
</feature>
<name>A0A3M7RKE1_BRAPC</name>
<accession>A0A3M7RKE1</accession>